<evidence type="ECO:0000313" key="3">
    <source>
        <dbReference type="EMBL" id="AGZ40361.1"/>
    </source>
</evidence>
<evidence type="ECO:0000259" key="2">
    <source>
        <dbReference type="Pfam" id="PF00656"/>
    </source>
</evidence>
<dbReference type="InterPro" id="IPR029030">
    <property type="entry name" value="Caspase-like_dom_sf"/>
</dbReference>
<accession>U5VXH0</accession>
<dbReference type="Proteomes" id="UP000017746">
    <property type="component" value="Chromosome"/>
</dbReference>
<dbReference type="PATRIC" id="fig|1246995.3.peg.2110"/>
<protein>
    <recommendedName>
        <fullName evidence="2">Peptidase C14 caspase domain-containing protein</fullName>
    </recommendedName>
</protein>
<reference evidence="3 4" key="1">
    <citation type="journal article" date="2014" name="J. Biotechnol.">
        <title>Complete genome sequence of the actinobacterium Actinoplanes friuliensis HAG 010964, producer of the lipopeptide antibiotic friulimycin.</title>
        <authorList>
            <person name="Ruckert C."/>
            <person name="Szczepanowski R."/>
            <person name="Albersmeier A."/>
            <person name="Goesmann A."/>
            <person name="Fischer N."/>
            <person name="Steinkamper A."/>
            <person name="Puhler A."/>
            <person name="Biener R."/>
            <person name="Schwartz D."/>
            <person name="Kalinowski J."/>
        </authorList>
    </citation>
    <scope>NUCLEOTIDE SEQUENCE [LARGE SCALE GENOMIC DNA]</scope>
    <source>
        <strain evidence="3 4">DSM 7358</strain>
    </source>
</reference>
<dbReference type="OrthoDB" id="4464809at2"/>
<dbReference type="HOGENOM" id="CLU_848954_0_0_11"/>
<dbReference type="Gene3D" id="3.40.50.1460">
    <property type="match status" value="1"/>
</dbReference>
<proteinExistence type="predicted"/>
<dbReference type="RefSeq" id="WP_023360162.1">
    <property type="nucleotide sequence ID" value="NC_022657.1"/>
</dbReference>
<feature type="transmembrane region" description="Helical" evidence="1">
    <location>
        <begin position="306"/>
        <end position="324"/>
    </location>
</feature>
<evidence type="ECO:0000256" key="1">
    <source>
        <dbReference type="SAM" id="Phobius"/>
    </source>
</evidence>
<keyword evidence="1" id="KW-0812">Transmembrane</keyword>
<gene>
    <name evidence="3" type="ORF">AFR_10360</name>
</gene>
<dbReference type="eggNOG" id="COG4249">
    <property type="taxonomic scope" value="Bacteria"/>
</dbReference>
<organism evidence="3 4">
    <name type="scientific">Actinoplanes friuliensis DSM 7358</name>
    <dbReference type="NCBI Taxonomy" id="1246995"/>
    <lineage>
        <taxon>Bacteria</taxon>
        <taxon>Bacillati</taxon>
        <taxon>Actinomycetota</taxon>
        <taxon>Actinomycetes</taxon>
        <taxon>Micromonosporales</taxon>
        <taxon>Micromonosporaceae</taxon>
        <taxon>Actinoplanes</taxon>
    </lineage>
</organism>
<dbReference type="KEGG" id="afs:AFR_10360"/>
<dbReference type="Pfam" id="PF00656">
    <property type="entry name" value="Peptidase_C14"/>
    <property type="match status" value="1"/>
</dbReference>
<keyword evidence="1" id="KW-0472">Membrane</keyword>
<dbReference type="STRING" id="1246995.AFR_10360"/>
<evidence type="ECO:0000313" key="4">
    <source>
        <dbReference type="Proteomes" id="UP000017746"/>
    </source>
</evidence>
<keyword evidence="4" id="KW-1185">Reference proteome</keyword>
<dbReference type="EMBL" id="CP006272">
    <property type="protein sequence ID" value="AGZ40361.1"/>
    <property type="molecule type" value="Genomic_DNA"/>
</dbReference>
<dbReference type="GO" id="GO:0004197">
    <property type="term" value="F:cysteine-type endopeptidase activity"/>
    <property type="evidence" value="ECO:0007669"/>
    <property type="project" value="InterPro"/>
</dbReference>
<dbReference type="NCBIfam" id="NF047832">
    <property type="entry name" value="caspase_w_EACC1"/>
    <property type="match status" value="1"/>
</dbReference>
<dbReference type="InterPro" id="IPR011600">
    <property type="entry name" value="Pept_C14_caspase"/>
</dbReference>
<keyword evidence="1" id="KW-1133">Transmembrane helix</keyword>
<sequence>MTIAQSSQSRLPLRSSSAALLIGVSRYDHESLRPLPGVTNNLEGLHEVLTEPGHGGFAPERCAMLPDPGSADDIAEALAALAEDAADTVLIYYAGHGLLDFENKLVLTTTASVPGNPLHKGVRFADIEAIMRSLDLDRVEHRVLILDCCFSGQALPTMAVEEAPMGARVSPDRLAGLAKIDGVFVFTATAATAMALAPEGARYTAFTDALLTVLNEGVDSRNEFLSLGRVYREVDAALDRARLPRPRQASQNHTSWLALTRNRQAGPREQIETAPGTDRPGLALAGVLAGAGGGVTYAVVHSPVVAVVLAVVSFAVAWVTRHLLRDS</sequence>
<dbReference type="GO" id="GO:0006508">
    <property type="term" value="P:proteolysis"/>
    <property type="evidence" value="ECO:0007669"/>
    <property type="project" value="InterPro"/>
</dbReference>
<feature type="domain" description="Peptidase C14 caspase" evidence="2">
    <location>
        <begin position="18"/>
        <end position="242"/>
    </location>
</feature>
<dbReference type="AlphaFoldDB" id="U5VXH0"/>
<name>U5VXH0_9ACTN</name>
<dbReference type="SUPFAM" id="SSF52129">
    <property type="entry name" value="Caspase-like"/>
    <property type="match status" value="1"/>
</dbReference>